<evidence type="ECO:0000313" key="6">
    <source>
        <dbReference type="RefSeq" id="NP_001135680.1"/>
    </source>
</evidence>
<keyword evidence="5" id="KW-1185">Reference proteome</keyword>
<dbReference type="Xenbase" id="XB-GENE-29077535">
    <property type="gene designation" value="LOC100216241"/>
</dbReference>
<protein>
    <submittedName>
        <fullName evidence="6">Uncharacterized protein LOC100216241 precursor</fullName>
    </submittedName>
</protein>
<dbReference type="RefSeq" id="NP_001135680.1">
    <property type="nucleotide sequence ID" value="NM_001142208.1"/>
</dbReference>
<dbReference type="AlphaFoldDB" id="B5DEC0"/>
<sequence length="159" mass="18449">MSCRSQVMMALWTLTCVGLILLGAIRLSLALDYDLESIDYLIEDTTEEFDYKDPCKAAAYWGDIALDEDDLRWFFKNKSNDLRNTNYNQTQPTTDNFPEKVGTRNQNATSSNLSRKKVKKGNVVPHPDLWVSLFPFFIICQIIKCFVWFLVTIHHDKIM</sequence>
<evidence type="ECO:0000313" key="4">
    <source>
        <dbReference type="EMBL" id="AAI68607.1"/>
    </source>
</evidence>
<feature type="region of interest" description="Disordered" evidence="1">
    <location>
        <begin position="84"/>
        <end position="113"/>
    </location>
</feature>
<dbReference type="OrthoDB" id="431034at2759"/>
<feature type="compositionally biased region" description="Polar residues" evidence="1">
    <location>
        <begin position="103"/>
        <end position="113"/>
    </location>
</feature>
<keyword evidence="3 6" id="KW-0732">Signal</keyword>
<gene>
    <name evidence="6 7" type="primary">LOC100216241</name>
</gene>
<keyword evidence="2" id="KW-1133">Transmembrane helix</keyword>
<evidence type="ECO:0000313" key="5">
    <source>
        <dbReference type="Proteomes" id="UP000008143"/>
    </source>
</evidence>
<reference evidence="6" key="3">
    <citation type="submission" date="2025-04" db="UniProtKB">
        <authorList>
            <consortium name="RefSeq"/>
        </authorList>
    </citation>
    <scope>IDENTIFICATION</scope>
</reference>
<feature type="compositionally biased region" description="Polar residues" evidence="1">
    <location>
        <begin position="84"/>
        <end position="96"/>
    </location>
</feature>
<reference evidence="4" key="2">
    <citation type="submission" date="2008-08" db="EMBL/GenBank/DDBJ databases">
        <authorList>
            <consortium name="NIH - Xenopus Gene Collection (XGC) project"/>
        </authorList>
    </citation>
    <scope>NUCLEOTIDE SEQUENCE [LARGE SCALE MRNA]</scope>
    <source>
        <tissue evidence="4">Whole embryo</tissue>
    </source>
</reference>
<keyword evidence="2" id="KW-0812">Transmembrane</keyword>
<feature type="chain" id="PRO_5033207581" evidence="3 6">
    <location>
        <begin position="31"/>
        <end position="159"/>
    </location>
</feature>
<evidence type="ECO:0000256" key="3">
    <source>
        <dbReference type="SAM" id="SignalP"/>
    </source>
</evidence>
<dbReference type="KEGG" id="xtr:100216241"/>
<feature type="signal peptide" evidence="3">
    <location>
        <begin position="1"/>
        <end position="30"/>
    </location>
</feature>
<dbReference type="GeneID" id="100216241"/>
<keyword evidence="2" id="KW-0472">Membrane</keyword>
<evidence type="ECO:0000256" key="2">
    <source>
        <dbReference type="SAM" id="Phobius"/>
    </source>
</evidence>
<dbReference type="AGR" id="Xenbase:XB-GENE-29077535"/>
<organism evidence="4">
    <name type="scientific">Xenopus tropicalis</name>
    <name type="common">Western clawed frog</name>
    <name type="synonym">Silurana tropicalis</name>
    <dbReference type="NCBI Taxonomy" id="8364"/>
    <lineage>
        <taxon>Eukaryota</taxon>
        <taxon>Metazoa</taxon>
        <taxon>Chordata</taxon>
        <taxon>Craniata</taxon>
        <taxon>Vertebrata</taxon>
        <taxon>Euteleostomi</taxon>
        <taxon>Amphibia</taxon>
        <taxon>Batrachia</taxon>
        <taxon>Anura</taxon>
        <taxon>Pipoidea</taxon>
        <taxon>Pipidae</taxon>
        <taxon>Xenopodinae</taxon>
        <taxon>Xenopus</taxon>
        <taxon>Silurana</taxon>
    </lineage>
</organism>
<accession>B5DEC0</accession>
<proteinExistence type="evidence at transcript level"/>
<evidence type="ECO:0000256" key="1">
    <source>
        <dbReference type="SAM" id="MobiDB-lite"/>
    </source>
</evidence>
<name>B5DEC0_XENTR</name>
<dbReference type="EMBL" id="BC168607">
    <property type="protein sequence ID" value="AAI68607.1"/>
    <property type="molecule type" value="mRNA"/>
</dbReference>
<feature type="transmembrane region" description="Helical" evidence="2">
    <location>
        <begin position="129"/>
        <end position="151"/>
    </location>
</feature>
<dbReference type="Proteomes" id="UP000008143">
    <property type="component" value="Chromosome 7"/>
</dbReference>
<evidence type="ECO:0000313" key="7">
    <source>
        <dbReference type="Xenbase" id="XB-GENE-29077535"/>
    </source>
</evidence>
<reference evidence="6" key="1">
    <citation type="journal article" date="2002" name="Dev. Dyn.">
        <title>Genetic and genomic tools for Xenopus research: The NIH Xenopus initiative.</title>
        <authorList>
            <person name="Klein S.L."/>
            <person name="Strausberg R.L."/>
            <person name="Wagner L."/>
            <person name="Pontius J."/>
            <person name="Clifton S.W."/>
            <person name="Richardson P."/>
        </authorList>
    </citation>
    <scope>NUCLEOTIDE SEQUENCE</scope>
</reference>